<dbReference type="CDD" id="cd07043">
    <property type="entry name" value="STAS_anti-anti-sigma_factors"/>
    <property type="match status" value="1"/>
</dbReference>
<dbReference type="AlphaFoldDB" id="A0A411Z2H6"/>
<dbReference type="PROSITE" id="PS50801">
    <property type="entry name" value="STAS"/>
    <property type="match status" value="1"/>
</dbReference>
<reference evidence="2 3" key="1">
    <citation type="submission" date="2018-08" db="EMBL/GenBank/DDBJ databases">
        <title>Flavobacterium tibetense sp. nov., isolated from a wetland YonghuCo on Tibetan Plateau.</title>
        <authorList>
            <person name="Phurbu D."/>
            <person name="Lu H."/>
            <person name="Xing P."/>
        </authorList>
    </citation>
    <scope>NUCLEOTIDE SEQUENCE [LARGE SCALE GENOMIC DNA]</scope>
    <source>
        <strain evidence="2 3">DJC</strain>
    </source>
</reference>
<evidence type="ECO:0000313" key="3">
    <source>
        <dbReference type="Proteomes" id="UP000284547"/>
    </source>
</evidence>
<sequence length="94" mass="9890">MRRIELAAKVTPDSAQALWYELESRFDAAGAKPGITIEAAAVRHLSAAAVQVLLMARKRAQRDGGALVLASPSPECIDCLRIMGASSLIGEDAA</sequence>
<name>A0A411Z2H6_9RHOB</name>
<accession>A0A411Z2H6</accession>
<protein>
    <submittedName>
        <fullName evidence="2">Anti-sigma factor antagonist</fullName>
    </submittedName>
</protein>
<dbReference type="InterPro" id="IPR058548">
    <property type="entry name" value="MlaB-like_STAS"/>
</dbReference>
<dbReference type="Pfam" id="PF13466">
    <property type="entry name" value="STAS_2"/>
    <property type="match status" value="1"/>
</dbReference>
<comment type="caution">
    <text evidence="2">The sequence shown here is derived from an EMBL/GenBank/DDBJ whole genome shotgun (WGS) entry which is preliminary data.</text>
</comment>
<dbReference type="SUPFAM" id="SSF52091">
    <property type="entry name" value="SpoIIaa-like"/>
    <property type="match status" value="1"/>
</dbReference>
<dbReference type="Gene3D" id="3.30.750.24">
    <property type="entry name" value="STAS domain"/>
    <property type="match status" value="1"/>
</dbReference>
<proteinExistence type="predicted"/>
<feature type="domain" description="STAS" evidence="1">
    <location>
        <begin position="1"/>
        <end position="94"/>
    </location>
</feature>
<dbReference type="InterPro" id="IPR002645">
    <property type="entry name" value="STAS_dom"/>
</dbReference>
<dbReference type="Proteomes" id="UP000284547">
    <property type="component" value="Unassembled WGS sequence"/>
</dbReference>
<dbReference type="EMBL" id="QWEY01000005">
    <property type="protein sequence ID" value="RGP37255.1"/>
    <property type="molecule type" value="Genomic_DNA"/>
</dbReference>
<evidence type="ECO:0000259" key="1">
    <source>
        <dbReference type="PROSITE" id="PS50801"/>
    </source>
</evidence>
<evidence type="ECO:0000313" key="2">
    <source>
        <dbReference type="EMBL" id="RGP37255.1"/>
    </source>
</evidence>
<dbReference type="OrthoDB" id="7869437at2"/>
<keyword evidence="3" id="KW-1185">Reference proteome</keyword>
<gene>
    <name evidence="2" type="ORF">D1012_11395</name>
</gene>
<organism evidence="2 3">
    <name type="scientific">Pseudotabrizicola alkalilacus</name>
    <dbReference type="NCBI Taxonomy" id="2305252"/>
    <lineage>
        <taxon>Bacteria</taxon>
        <taxon>Pseudomonadati</taxon>
        <taxon>Pseudomonadota</taxon>
        <taxon>Alphaproteobacteria</taxon>
        <taxon>Rhodobacterales</taxon>
        <taxon>Paracoccaceae</taxon>
        <taxon>Pseudotabrizicola</taxon>
    </lineage>
</organism>
<dbReference type="RefSeq" id="WP_118152221.1">
    <property type="nucleotide sequence ID" value="NZ_QWEY01000005.1"/>
</dbReference>
<dbReference type="InterPro" id="IPR036513">
    <property type="entry name" value="STAS_dom_sf"/>
</dbReference>